<keyword evidence="1" id="KW-0812">Transmembrane</keyword>
<sequence>MIINLSKEELFLRLLYKLILPILLLFVFIFLALFGWKLYAENHQDNNKVRDYAKFNPLIHNEYYYVKIQQPIKKNVNYADNGQKFISYTYKQTSANHQGNTKEIKFNSFNEHKLKSNHYLKLEIRLGDTQSYKEVQKQQVPKAALDKIDN</sequence>
<reference evidence="2 3" key="1">
    <citation type="journal article" date="2016" name="Front. Microbiol.">
        <title>Comprehensive Phylogenetic Analysis of Bovine Non-aureus Staphylococci Species Based on Whole-Genome Sequencing.</title>
        <authorList>
            <person name="Naushad S."/>
            <person name="Barkema H.W."/>
            <person name="Luby C."/>
            <person name="Condas L.A."/>
            <person name="Nobrega D.B."/>
            <person name="Carson D.A."/>
            <person name="De Buck J."/>
        </authorList>
    </citation>
    <scope>NUCLEOTIDE SEQUENCE [LARGE SCALE GENOMIC DNA]</scope>
    <source>
        <strain evidence="2 3">SNUC 1388</strain>
    </source>
</reference>
<dbReference type="Proteomes" id="UP000283576">
    <property type="component" value="Unassembled WGS sequence"/>
</dbReference>
<evidence type="ECO:0000313" key="3">
    <source>
        <dbReference type="Proteomes" id="UP000283576"/>
    </source>
</evidence>
<dbReference type="SUPFAM" id="SSF159121">
    <property type="entry name" value="BC4932-like"/>
    <property type="match status" value="1"/>
</dbReference>
<dbReference type="PANTHER" id="PTHR36433">
    <property type="entry name" value="HYPOTHETICAL CYTOSOLIC PROTEIN"/>
    <property type="match status" value="1"/>
</dbReference>
<dbReference type="PANTHER" id="PTHR36433:SF2">
    <property type="entry name" value="YXEA FAMILY PROTEIN"/>
    <property type="match status" value="1"/>
</dbReference>
<name>A0A418HPR5_STAGA</name>
<gene>
    <name evidence="2" type="ORF">BUZ01_05975</name>
</gene>
<evidence type="ECO:0000313" key="2">
    <source>
        <dbReference type="EMBL" id="RIL43163.1"/>
    </source>
</evidence>
<dbReference type="InterPro" id="IPR036166">
    <property type="entry name" value="YxeA-like_sf"/>
</dbReference>
<keyword evidence="1" id="KW-0472">Membrane</keyword>
<dbReference type="InterPro" id="IPR006542">
    <property type="entry name" value="DUF1093"/>
</dbReference>
<organism evidence="2 3">
    <name type="scientific">Staphylococcus gallinarum</name>
    <dbReference type="NCBI Taxonomy" id="1293"/>
    <lineage>
        <taxon>Bacteria</taxon>
        <taxon>Bacillati</taxon>
        <taxon>Bacillota</taxon>
        <taxon>Bacilli</taxon>
        <taxon>Bacillales</taxon>
        <taxon>Staphylococcaceae</taxon>
        <taxon>Staphylococcus</taxon>
    </lineage>
</organism>
<accession>A0A418HPR5</accession>
<evidence type="ECO:0000256" key="1">
    <source>
        <dbReference type="SAM" id="Phobius"/>
    </source>
</evidence>
<dbReference type="Gene3D" id="2.40.50.480">
    <property type="match status" value="1"/>
</dbReference>
<proteinExistence type="predicted"/>
<comment type="caution">
    <text evidence="2">The sequence shown here is derived from an EMBL/GenBank/DDBJ whole genome shotgun (WGS) entry which is preliminary data.</text>
</comment>
<keyword evidence="1" id="KW-1133">Transmembrane helix</keyword>
<protein>
    <submittedName>
        <fullName evidence="2">YxeA family protein</fullName>
    </submittedName>
</protein>
<dbReference type="AlphaFoldDB" id="A0A418HPR5"/>
<feature type="transmembrane region" description="Helical" evidence="1">
    <location>
        <begin position="14"/>
        <end position="36"/>
    </location>
</feature>
<dbReference type="EMBL" id="QXRZ01000003">
    <property type="protein sequence ID" value="RIL43163.1"/>
    <property type="molecule type" value="Genomic_DNA"/>
</dbReference>
<dbReference type="Pfam" id="PF06486">
    <property type="entry name" value="DUF1093"/>
    <property type="match status" value="1"/>
</dbReference>
<dbReference type="NCBIfam" id="TIGR01655">
    <property type="entry name" value="yxeA_fam"/>
    <property type="match status" value="1"/>
</dbReference>